<reference evidence="2" key="1">
    <citation type="submission" date="2018-06" db="EMBL/GenBank/DDBJ databases">
        <title>Aestuariibacter litoralis strain KCTC 52945T.</title>
        <authorList>
            <person name="Li X."/>
            <person name="Salam N."/>
            <person name="Li J.-L."/>
            <person name="Chen Y.-M."/>
            <person name="Yang Z.-W."/>
            <person name="Zhang L.-Y."/>
            <person name="Han M.-X."/>
            <person name="Xiao M."/>
            <person name="Li W.-J."/>
        </authorList>
    </citation>
    <scope>NUCLEOTIDE SEQUENCE [LARGE SCALE GENOMIC DNA]</scope>
    <source>
        <strain evidence="2">KCTC 52945</strain>
    </source>
</reference>
<protein>
    <submittedName>
        <fullName evidence="1">Uncharacterized protein</fullName>
    </submittedName>
</protein>
<dbReference type="Proteomes" id="UP000248795">
    <property type="component" value="Unassembled WGS sequence"/>
</dbReference>
<organism evidence="1 2">
    <name type="scientific">Aestuariivirga litoralis</name>
    <dbReference type="NCBI Taxonomy" id="2650924"/>
    <lineage>
        <taxon>Bacteria</taxon>
        <taxon>Pseudomonadati</taxon>
        <taxon>Pseudomonadota</taxon>
        <taxon>Alphaproteobacteria</taxon>
        <taxon>Hyphomicrobiales</taxon>
        <taxon>Aestuariivirgaceae</taxon>
        <taxon>Aestuariivirga</taxon>
    </lineage>
</organism>
<comment type="caution">
    <text evidence="1">The sequence shown here is derived from an EMBL/GenBank/DDBJ whole genome shotgun (WGS) entry which is preliminary data.</text>
</comment>
<keyword evidence="2" id="KW-1185">Reference proteome</keyword>
<evidence type="ECO:0000313" key="1">
    <source>
        <dbReference type="EMBL" id="PZF76096.1"/>
    </source>
</evidence>
<dbReference type="EMBL" id="QKVK01000007">
    <property type="protein sequence ID" value="PZF76096.1"/>
    <property type="molecule type" value="Genomic_DNA"/>
</dbReference>
<proteinExistence type="predicted"/>
<accession>A0A2W2BRQ1</accession>
<dbReference type="InterPro" id="IPR011735">
    <property type="entry name" value="WlaTC/HtrL_glycosyltransf"/>
</dbReference>
<dbReference type="AlphaFoldDB" id="A0A2W2BRQ1"/>
<name>A0A2W2BRQ1_9HYPH</name>
<dbReference type="Pfam" id="PF09612">
    <property type="entry name" value="HtrL_YibB"/>
    <property type="match status" value="1"/>
</dbReference>
<sequence>MPGSIETLKMRIRDLHETLRPIKVGYARRYPVNPEATLVTAFISLPDGAFGDGRTAHRYRDWMRSILSIRQYMTVFIEDENADFVRETRKSFGDMTEIITVSKDELSRSANYRNIQRIIAGRYMEKARRSDRIELREPLYNTIMFSKPEFVARAIRSNRFKSRYFFWIDAGLGHGMNRRLLYRGLMNRPWPNPEKNHLLNETMMVLATRSVTERRDIANIFLMHDAMLAGGLWGGDGETVLKFCEAFRRELGWSFENNLLDDDQAIMTAVYLKHPQWFTLVPGRPFLDNRCYILKCLDGP</sequence>
<evidence type="ECO:0000313" key="2">
    <source>
        <dbReference type="Proteomes" id="UP000248795"/>
    </source>
</evidence>
<gene>
    <name evidence="1" type="ORF">DK847_15800</name>
</gene>